<protein>
    <recommendedName>
        <fullName evidence="1">DUF7730 domain-containing protein</fullName>
    </recommendedName>
</protein>
<organism evidence="2 3">
    <name type="scientific">Pseudocercospora fuligena</name>
    <dbReference type="NCBI Taxonomy" id="685502"/>
    <lineage>
        <taxon>Eukaryota</taxon>
        <taxon>Fungi</taxon>
        <taxon>Dikarya</taxon>
        <taxon>Ascomycota</taxon>
        <taxon>Pezizomycotina</taxon>
        <taxon>Dothideomycetes</taxon>
        <taxon>Dothideomycetidae</taxon>
        <taxon>Mycosphaerellales</taxon>
        <taxon>Mycosphaerellaceae</taxon>
        <taxon>Pseudocercospora</taxon>
    </lineage>
</organism>
<dbReference type="PANTHER" id="PTHR38790">
    <property type="entry name" value="2EXR DOMAIN-CONTAINING PROTEIN-RELATED"/>
    <property type="match status" value="1"/>
</dbReference>
<evidence type="ECO:0000313" key="3">
    <source>
        <dbReference type="Proteomes" id="UP000660729"/>
    </source>
</evidence>
<keyword evidence="3" id="KW-1185">Reference proteome</keyword>
<proteinExistence type="predicted"/>
<evidence type="ECO:0000259" key="1">
    <source>
        <dbReference type="Pfam" id="PF24864"/>
    </source>
</evidence>
<dbReference type="EMBL" id="JABCIY010000031">
    <property type="protein sequence ID" value="KAF7196161.1"/>
    <property type="molecule type" value="Genomic_DNA"/>
</dbReference>
<dbReference type="OrthoDB" id="5413827at2759"/>
<reference evidence="2" key="1">
    <citation type="submission" date="2020-04" db="EMBL/GenBank/DDBJ databases">
        <title>Draft genome resource of the tomato pathogen Pseudocercospora fuligena.</title>
        <authorList>
            <person name="Zaccaron A."/>
        </authorList>
    </citation>
    <scope>NUCLEOTIDE SEQUENCE</scope>
    <source>
        <strain evidence="2">PF001</strain>
    </source>
</reference>
<gene>
    <name evidence="2" type="ORF">HII31_02562</name>
</gene>
<dbReference type="PANTHER" id="PTHR38790:SF9">
    <property type="entry name" value="F-BOX DOMAIN-CONTAINING PROTEIN"/>
    <property type="match status" value="1"/>
</dbReference>
<dbReference type="AlphaFoldDB" id="A0A8H6RTY0"/>
<dbReference type="InterPro" id="IPR056632">
    <property type="entry name" value="DUF7730"/>
</dbReference>
<evidence type="ECO:0000313" key="2">
    <source>
        <dbReference type="EMBL" id="KAF7196161.1"/>
    </source>
</evidence>
<comment type="caution">
    <text evidence="2">The sequence shown here is derived from an EMBL/GenBank/DDBJ whole genome shotgun (WGS) entry which is preliminary data.</text>
</comment>
<sequence length="344" mass="39069">MVPPSKFMRLSGDLISSHRGSPFCNNMNDNGGLKAFHWNGTTRRGEMSSLFLTILPKEIRLRIYTLILGNNTLHILPASARSVYTVCCCPNSDNDAHQLSKKETATVPPWDEVFFAKDDSDWIRQYERRHEQCLRLLKSISTKTYDVSLYRDAPRERWGSSDESHDTCTSEGCPDTDCDHYQALMHHLGQPTTKTFRRLHPESFVQDLPLLLVCKQIYLEAREVVFRENTFSITGRDLKSPDLAPIFSGDLVPFRPFQLEALQTLHLQTTFLDPERGPSLRLSEIAYLAQALPGLACLLLELSNWTLFNIPTCGVPLWQERKSWLATTMFRIGHPGAGGESRLG</sequence>
<name>A0A8H6RTY0_9PEZI</name>
<dbReference type="Proteomes" id="UP000660729">
    <property type="component" value="Unassembled WGS sequence"/>
</dbReference>
<accession>A0A8H6RTY0</accession>
<feature type="domain" description="DUF7730" evidence="1">
    <location>
        <begin position="47"/>
        <end position="104"/>
    </location>
</feature>
<dbReference type="Pfam" id="PF24864">
    <property type="entry name" value="DUF7730"/>
    <property type="match status" value="1"/>
</dbReference>